<feature type="domain" description="Pili assembly chaperone N-terminal" evidence="2">
    <location>
        <begin position="55"/>
        <end position="141"/>
    </location>
</feature>
<dbReference type="EMBL" id="OOGT01000035">
    <property type="protein sequence ID" value="SPL69971.1"/>
    <property type="molecule type" value="Genomic_DNA"/>
</dbReference>
<evidence type="ECO:0000313" key="4">
    <source>
        <dbReference type="Proteomes" id="UP000245974"/>
    </source>
</evidence>
<dbReference type="InterPro" id="IPR016147">
    <property type="entry name" value="Pili_assmbl_chaperone_N"/>
</dbReference>
<dbReference type="RefSeq" id="WP_227591509.1">
    <property type="nucleotide sequence ID" value="NZ_OOGT01000035.1"/>
</dbReference>
<proteinExistence type="predicted"/>
<name>A0A2U3MX39_9GAMM</name>
<keyword evidence="1" id="KW-0732">Signal</keyword>
<protein>
    <recommendedName>
        <fullName evidence="2">Pili assembly chaperone N-terminal domain-containing protein</fullName>
    </recommendedName>
</protein>
<dbReference type="GO" id="GO:0030288">
    <property type="term" value="C:outer membrane-bounded periplasmic space"/>
    <property type="evidence" value="ECO:0007669"/>
    <property type="project" value="InterPro"/>
</dbReference>
<evidence type="ECO:0000259" key="2">
    <source>
        <dbReference type="Pfam" id="PF00345"/>
    </source>
</evidence>
<dbReference type="PANTHER" id="PTHR30251">
    <property type="entry name" value="PILUS ASSEMBLY CHAPERONE"/>
    <property type="match status" value="1"/>
</dbReference>
<dbReference type="InterPro" id="IPR008962">
    <property type="entry name" value="PapD-like_sf"/>
</dbReference>
<dbReference type="InterPro" id="IPR050643">
    <property type="entry name" value="Periplasmic_pilus_chap"/>
</dbReference>
<dbReference type="InParanoid" id="A0A2U3MX39"/>
<keyword evidence="4" id="KW-1185">Reference proteome</keyword>
<dbReference type="GO" id="GO:0071555">
    <property type="term" value="P:cell wall organization"/>
    <property type="evidence" value="ECO:0007669"/>
    <property type="project" value="InterPro"/>
</dbReference>
<reference evidence="4" key="1">
    <citation type="submission" date="2018-03" db="EMBL/GenBank/DDBJ databases">
        <authorList>
            <person name="Blom J."/>
        </authorList>
    </citation>
    <scope>NUCLEOTIDE SEQUENCE [LARGE SCALE GENOMIC DNA]</scope>
    <source>
        <strain evidence="4">KPC-SM-21</strain>
    </source>
</reference>
<dbReference type="InterPro" id="IPR013783">
    <property type="entry name" value="Ig-like_fold"/>
</dbReference>
<feature type="signal peptide" evidence="1">
    <location>
        <begin position="1"/>
        <end position="19"/>
    </location>
</feature>
<evidence type="ECO:0000313" key="3">
    <source>
        <dbReference type="EMBL" id="SPL69971.1"/>
    </source>
</evidence>
<dbReference type="Gene3D" id="2.60.40.10">
    <property type="entry name" value="Immunoglobulins"/>
    <property type="match status" value="1"/>
</dbReference>
<evidence type="ECO:0000256" key="1">
    <source>
        <dbReference type="SAM" id="SignalP"/>
    </source>
</evidence>
<accession>A0A2U3MX39</accession>
<organism evidence="3 4">
    <name type="scientific">Acinetobacter stercoris</name>
    <dbReference type="NCBI Taxonomy" id="2126983"/>
    <lineage>
        <taxon>Bacteria</taxon>
        <taxon>Pseudomonadati</taxon>
        <taxon>Pseudomonadota</taxon>
        <taxon>Gammaproteobacteria</taxon>
        <taxon>Moraxellales</taxon>
        <taxon>Moraxellaceae</taxon>
        <taxon>Acinetobacter</taxon>
    </lineage>
</organism>
<dbReference type="SUPFAM" id="SSF49354">
    <property type="entry name" value="PapD-like"/>
    <property type="match status" value="1"/>
</dbReference>
<sequence length="237" mass="26945">MIKKILILVIGLCSISANAGLKFTPIQLYINEETRQRSATITLESTGITDSKIFEVSAVKWTRNEKGEDIFEKDNNILINPKNFVIKPESKQVVRIGFSQPIANMNLKNEQAWRVFFTEVAPVVDKNAVKFLFNVSVPLFVGKQDELKLNIQPDYKNNELFLNIKNNSNSHVQITKLTLLNEKKEEVVSKSDMRYMFSGEGYSFNMGNISSVDLQKYKLEVTTDKNSSPVEVEIKGE</sequence>
<dbReference type="AlphaFoldDB" id="A0A2U3MX39"/>
<dbReference type="Pfam" id="PF00345">
    <property type="entry name" value="PapD_N"/>
    <property type="match status" value="1"/>
</dbReference>
<dbReference type="Proteomes" id="UP000245974">
    <property type="component" value="Unassembled WGS sequence"/>
</dbReference>
<feature type="chain" id="PRO_5015631286" description="Pili assembly chaperone N-terminal domain-containing protein" evidence="1">
    <location>
        <begin position="20"/>
        <end position="237"/>
    </location>
</feature>
<gene>
    <name evidence="3" type="ORF">KPC_1149</name>
</gene>
<dbReference type="PANTHER" id="PTHR30251:SF4">
    <property type="entry name" value="SLR1668 PROTEIN"/>
    <property type="match status" value="1"/>
</dbReference>